<dbReference type="EMBL" id="MUJZ01045330">
    <property type="protein sequence ID" value="OTF74776.1"/>
    <property type="molecule type" value="Genomic_DNA"/>
</dbReference>
<evidence type="ECO:0000313" key="1">
    <source>
        <dbReference type="EMBL" id="OTF74776.1"/>
    </source>
</evidence>
<keyword evidence="2" id="KW-1185">Reference proteome</keyword>
<organism evidence="1 2">
    <name type="scientific">Euroglyphus maynei</name>
    <name type="common">Mayne's house dust mite</name>
    <dbReference type="NCBI Taxonomy" id="6958"/>
    <lineage>
        <taxon>Eukaryota</taxon>
        <taxon>Metazoa</taxon>
        <taxon>Ecdysozoa</taxon>
        <taxon>Arthropoda</taxon>
        <taxon>Chelicerata</taxon>
        <taxon>Arachnida</taxon>
        <taxon>Acari</taxon>
        <taxon>Acariformes</taxon>
        <taxon>Sarcoptiformes</taxon>
        <taxon>Astigmata</taxon>
        <taxon>Psoroptidia</taxon>
        <taxon>Analgoidea</taxon>
        <taxon>Pyroglyphidae</taxon>
        <taxon>Pyroglyphinae</taxon>
        <taxon>Euroglyphus</taxon>
    </lineage>
</organism>
<comment type="caution">
    <text evidence="1">The sequence shown here is derived from an EMBL/GenBank/DDBJ whole genome shotgun (WGS) entry which is preliminary data.</text>
</comment>
<gene>
    <name evidence="1" type="ORF">BLA29_014108</name>
</gene>
<accession>A0A1Y3B595</accession>
<evidence type="ECO:0000313" key="2">
    <source>
        <dbReference type="Proteomes" id="UP000194236"/>
    </source>
</evidence>
<name>A0A1Y3B595_EURMA</name>
<sequence>MVSTVTFCSTF</sequence>
<protein>
    <submittedName>
        <fullName evidence="1">Uncharacterized protein</fullName>
    </submittedName>
</protein>
<dbReference type="Proteomes" id="UP000194236">
    <property type="component" value="Unassembled WGS sequence"/>
</dbReference>
<reference evidence="1 2" key="1">
    <citation type="submission" date="2017-03" db="EMBL/GenBank/DDBJ databases">
        <title>Genome Survey of Euroglyphus maynei.</title>
        <authorList>
            <person name="Arlian L.G."/>
            <person name="Morgan M.S."/>
            <person name="Rider S.D."/>
        </authorList>
    </citation>
    <scope>NUCLEOTIDE SEQUENCE [LARGE SCALE GENOMIC DNA]</scope>
    <source>
        <strain evidence="1">Arlian Lab</strain>
        <tissue evidence="1">Whole body</tissue>
    </source>
</reference>
<proteinExistence type="predicted"/>